<dbReference type="PANTHER" id="PTHR20855">
    <property type="entry name" value="ADIPOR/PROGESTIN RECEPTOR-RELATED"/>
    <property type="match status" value="1"/>
</dbReference>
<comment type="similarity">
    <text evidence="2">Belongs to the ADIPOR family.</text>
</comment>
<evidence type="ECO:0000256" key="1">
    <source>
        <dbReference type="ARBA" id="ARBA00004141"/>
    </source>
</evidence>
<feature type="transmembrane region" description="Helical" evidence="6">
    <location>
        <begin position="186"/>
        <end position="204"/>
    </location>
</feature>
<gene>
    <name evidence="7" type="ORF">N329_11781</name>
</gene>
<feature type="transmembrane region" description="Helical" evidence="6">
    <location>
        <begin position="121"/>
        <end position="139"/>
    </location>
</feature>
<sequence length="220" mass="25952">HRRFMNHRVPSNCRYQPTEYEHAANCATHAFCLLPSILGSSILYILSDDQWETISAWIYGFGLSSLFIVSTIFHTISWKKRHLRTMEHCLHMFDRMVIYFFIAASYAPWLNLRELGPWASHMRWIIWIMASIGTVYVFFFHERYKLVELVCYVIMGFFPALVILSMVSHCWEVRGLSARDKSQRGWFVSDLFVAIGAGIHYYAIWRYLYRPGALETKTSR</sequence>
<reference evidence="7 8" key="1">
    <citation type="submission" date="2014-04" db="EMBL/GenBank/DDBJ databases">
        <title>Genome evolution of avian class.</title>
        <authorList>
            <person name="Zhang G."/>
            <person name="Li C."/>
        </authorList>
    </citation>
    <scope>NUCLEOTIDE SEQUENCE [LARGE SCALE GENOMIC DNA]</scope>
    <source>
        <strain evidence="7">BGI_N329</strain>
    </source>
</reference>
<name>A0A091NXW1_HALAL</name>
<feature type="non-terminal residue" evidence="7">
    <location>
        <position position="220"/>
    </location>
</feature>
<evidence type="ECO:0000313" key="8">
    <source>
        <dbReference type="Proteomes" id="UP000054379"/>
    </source>
</evidence>
<feature type="transmembrane region" description="Helical" evidence="6">
    <location>
        <begin position="89"/>
        <end position="109"/>
    </location>
</feature>
<feature type="transmembrane region" description="Helical" evidence="6">
    <location>
        <begin position="24"/>
        <end position="45"/>
    </location>
</feature>
<evidence type="ECO:0000313" key="7">
    <source>
        <dbReference type="EMBL" id="KFP98526.1"/>
    </source>
</evidence>
<evidence type="ECO:0000256" key="5">
    <source>
        <dbReference type="ARBA" id="ARBA00023136"/>
    </source>
</evidence>
<evidence type="ECO:0000256" key="6">
    <source>
        <dbReference type="SAM" id="Phobius"/>
    </source>
</evidence>
<evidence type="ECO:0000256" key="3">
    <source>
        <dbReference type="ARBA" id="ARBA00022692"/>
    </source>
</evidence>
<dbReference type="Proteomes" id="UP000054379">
    <property type="component" value="Unassembled WGS sequence"/>
</dbReference>
<dbReference type="Pfam" id="PF03006">
    <property type="entry name" value="HlyIII"/>
    <property type="match status" value="1"/>
</dbReference>
<feature type="transmembrane region" description="Helical" evidence="6">
    <location>
        <begin position="57"/>
        <end position="77"/>
    </location>
</feature>
<dbReference type="InterPro" id="IPR004254">
    <property type="entry name" value="AdipoR/HlyIII-related"/>
</dbReference>
<dbReference type="AlphaFoldDB" id="A0A091NXW1"/>
<feature type="non-terminal residue" evidence="7">
    <location>
        <position position="1"/>
    </location>
</feature>
<keyword evidence="3 6" id="KW-0812">Transmembrane</keyword>
<keyword evidence="4 6" id="KW-1133">Transmembrane helix</keyword>
<comment type="subcellular location">
    <subcellularLocation>
        <location evidence="1">Membrane</location>
        <topology evidence="1">Multi-pass membrane protein</topology>
    </subcellularLocation>
</comment>
<dbReference type="GO" id="GO:0016020">
    <property type="term" value="C:membrane"/>
    <property type="evidence" value="ECO:0007669"/>
    <property type="project" value="UniProtKB-SubCell"/>
</dbReference>
<keyword evidence="5 6" id="KW-0472">Membrane</keyword>
<feature type="transmembrane region" description="Helical" evidence="6">
    <location>
        <begin position="146"/>
        <end position="166"/>
    </location>
</feature>
<dbReference type="EMBL" id="KK645356">
    <property type="protein sequence ID" value="KFP98526.1"/>
    <property type="molecule type" value="Genomic_DNA"/>
</dbReference>
<protein>
    <submittedName>
        <fullName evidence="7">Monocyte to macrophage differentiation factor 2</fullName>
    </submittedName>
</protein>
<organism evidence="7 8">
    <name type="scientific">Haliaeetus albicilla</name>
    <name type="common">White-tailed sea-eagle</name>
    <name type="synonym">Falco albicilla</name>
    <dbReference type="NCBI Taxonomy" id="8969"/>
    <lineage>
        <taxon>Eukaryota</taxon>
        <taxon>Metazoa</taxon>
        <taxon>Chordata</taxon>
        <taxon>Craniata</taxon>
        <taxon>Vertebrata</taxon>
        <taxon>Euteleostomi</taxon>
        <taxon>Archelosauria</taxon>
        <taxon>Archosauria</taxon>
        <taxon>Dinosauria</taxon>
        <taxon>Saurischia</taxon>
        <taxon>Theropoda</taxon>
        <taxon>Coelurosauria</taxon>
        <taxon>Aves</taxon>
        <taxon>Neognathae</taxon>
        <taxon>Neoaves</taxon>
        <taxon>Telluraves</taxon>
        <taxon>Accipitrimorphae</taxon>
        <taxon>Accipitriformes</taxon>
        <taxon>Accipitridae</taxon>
        <taxon>Accipitrinae</taxon>
        <taxon>Haliaeetus</taxon>
    </lineage>
</organism>
<proteinExistence type="inferred from homology"/>
<evidence type="ECO:0000256" key="2">
    <source>
        <dbReference type="ARBA" id="ARBA00007018"/>
    </source>
</evidence>
<accession>A0A091NXW1</accession>
<evidence type="ECO:0000256" key="4">
    <source>
        <dbReference type="ARBA" id="ARBA00022989"/>
    </source>
</evidence>
<dbReference type="PANTHER" id="PTHR20855:SF107">
    <property type="entry name" value="MONOCYTE TO MACROPHAGE DIFFERENTIATION FACTOR 2"/>
    <property type="match status" value="1"/>
</dbReference>